<dbReference type="EMBL" id="VIBQ01000013">
    <property type="protein sequence ID" value="KAB8346252.1"/>
    <property type="molecule type" value="Genomic_DNA"/>
</dbReference>
<evidence type="ECO:0000256" key="1">
    <source>
        <dbReference type="SAM" id="MobiDB-lite"/>
    </source>
</evidence>
<feature type="compositionally biased region" description="Low complexity" evidence="1">
    <location>
        <begin position="70"/>
        <end position="79"/>
    </location>
</feature>
<feature type="compositionally biased region" description="Basic and acidic residues" evidence="1">
    <location>
        <begin position="59"/>
        <end position="69"/>
    </location>
</feature>
<dbReference type="AlphaFoldDB" id="A0A5N6KV19"/>
<reference evidence="2 3" key="1">
    <citation type="submission" date="2019-06" db="EMBL/GenBank/DDBJ databases">
        <title>A chromosomal-level reference genome of Carpinus fangiana (Coryloideae, Betulaceae).</title>
        <authorList>
            <person name="Yang X."/>
            <person name="Wang Z."/>
            <person name="Zhang L."/>
            <person name="Hao G."/>
            <person name="Liu J."/>
            <person name="Yang Y."/>
        </authorList>
    </citation>
    <scope>NUCLEOTIDE SEQUENCE [LARGE SCALE GENOMIC DNA]</scope>
    <source>
        <strain evidence="2">Cfa_2016G</strain>
        <tissue evidence="2">Leaf</tissue>
    </source>
</reference>
<organism evidence="2 3">
    <name type="scientific">Carpinus fangiana</name>
    <dbReference type="NCBI Taxonomy" id="176857"/>
    <lineage>
        <taxon>Eukaryota</taxon>
        <taxon>Viridiplantae</taxon>
        <taxon>Streptophyta</taxon>
        <taxon>Embryophyta</taxon>
        <taxon>Tracheophyta</taxon>
        <taxon>Spermatophyta</taxon>
        <taxon>Magnoliopsida</taxon>
        <taxon>eudicotyledons</taxon>
        <taxon>Gunneridae</taxon>
        <taxon>Pentapetalae</taxon>
        <taxon>rosids</taxon>
        <taxon>fabids</taxon>
        <taxon>Fagales</taxon>
        <taxon>Betulaceae</taxon>
        <taxon>Carpinus</taxon>
    </lineage>
</organism>
<feature type="region of interest" description="Disordered" evidence="1">
    <location>
        <begin position="290"/>
        <end position="309"/>
    </location>
</feature>
<evidence type="ECO:0000313" key="2">
    <source>
        <dbReference type="EMBL" id="KAB8346252.1"/>
    </source>
</evidence>
<protein>
    <submittedName>
        <fullName evidence="2">Uncharacterized protein</fullName>
    </submittedName>
</protein>
<comment type="caution">
    <text evidence="2">The sequence shown here is derived from an EMBL/GenBank/DDBJ whole genome shotgun (WGS) entry which is preliminary data.</text>
</comment>
<dbReference type="Proteomes" id="UP000327013">
    <property type="component" value="Unassembled WGS sequence"/>
</dbReference>
<feature type="compositionally biased region" description="Polar residues" evidence="1">
    <location>
        <begin position="42"/>
        <end position="54"/>
    </location>
</feature>
<proteinExistence type="predicted"/>
<keyword evidence="3" id="KW-1185">Reference proteome</keyword>
<name>A0A5N6KV19_9ROSI</name>
<sequence length="309" mass="34341">MSHEQNEVCASDSASERSDSHPGSPDPEPAAPATGNGEQPAPTITDNESGPSSSDVDDWLERDLDESRSEGSLSPSESSLAGIAANNFDGAADALEEPEGPSNSFSDEQDETLALSRCGDYVGMIWNMVKADGGPDILVNVVQYSQQKKGDTVTLREVARRFRENGIHDVDAKFLYWVSCQYYRRNSLCHNAYRDFYRQEDDLGLVDHFSSELKSLDKLPAVMQGDKEAPTQAQWNEQQSCIEELRSENANMTRGQKRKQDHYEEMVNLALEVAPTEELQARVKKLKREHAKALDSGSLLPPQEFPTQE</sequence>
<gene>
    <name evidence="2" type="ORF">FH972_023297</name>
</gene>
<accession>A0A5N6KV19</accession>
<feature type="region of interest" description="Disordered" evidence="1">
    <location>
        <begin position="1"/>
        <end position="81"/>
    </location>
</feature>
<evidence type="ECO:0000313" key="3">
    <source>
        <dbReference type="Proteomes" id="UP000327013"/>
    </source>
</evidence>